<dbReference type="Proteomes" id="UP000681720">
    <property type="component" value="Unassembled WGS sequence"/>
</dbReference>
<comment type="caution">
    <text evidence="3">The sequence shown here is derived from an EMBL/GenBank/DDBJ whole genome shotgun (WGS) entry which is preliminary data.</text>
</comment>
<comment type="function">
    <text evidence="1">Involved in the maturation of specific proteins in the endoplasmic reticulum.</text>
</comment>
<gene>
    <name evidence="3" type="ORF">BYL167_LOCUS2323</name>
    <name evidence="4" type="ORF">GIL414_LOCUS32616</name>
</gene>
<evidence type="ECO:0000313" key="4">
    <source>
        <dbReference type="EMBL" id="CAF4455318.1"/>
    </source>
</evidence>
<feature type="transmembrane region" description="Helical" evidence="1">
    <location>
        <begin position="300"/>
        <end position="322"/>
    </location>
</feature>
<reference evidence="3" key="1">
    <citation type="submission" date="2021-02" db="EMBL/GenBank/DDBJ databases">
        <authorList>
            <person name="Nowell W R."/>
        </authorList>
    </citation>
    <scope>NUCLEOTIDE SEQUENCE</scope>
</reference>
<feature type="domain" description="Lipase maturation factor 1/2 N-terminal" evidence="2">
    <location>
        <begin position="121"/>
        <end position="271"/>
    </location>
</feature>
<dbReference type="Proteomes" id="UP000681967">
    <property type="component" value="Unassembled WGS sequence"/>
</dbReference>
<dbReference type="PANTHER" id="PTHR14463">
    <property type="entry name" value="LIPASE MATURATION FACTOR"/>
    <property type="match status" value="1"/>
</dbReference>
<feature type="non-terminal residue" evidence="3">
    <location>
        <position position="371"/>
    </location>
</feature>
<dbReference type="GO" id="GO:0005789">
    <property type="term" value="C:endoplasmic reticulum membrane"/>
    <property type="evidence" value="ECO:0007669"/>
    <property type="project" value="UniProtKB-SubCell"/>
</dbReference>
<evidence type="ECO:0000313" key="5">
    <source>
        <dbReference type="Proteomes" id="UP000681967"/>
    </source>
</evidence>
<protein>
    <recommendedName>
        <fullName evidence="1">Lipase maturation factor</fullName>
    </recommendedName>
</protein>
<evidence type="ECO:0000256" key="1">
    <source>
        <dbReference type="RuleBase" id="RU361229"/>
    </source>
</evidence>
<accession>A0A8S2JAB7</accession>
<proteinExistence type="inferred from homology"/>
<dbReference type="InterPro" id="IPR057434">
    <property type="entry name" value="LMF1/2_N"/>
</dbReference>
<dbReference type="AlphaFoldDB" id="A0A8S2JAB7"/>
<sequence length="371" mass="42855">MLFNEPWCLSISLFERSLAAINLLAFLSSLSQWRGQIGSTGILPACGFVRHWKERKMTFLQRPTLCLIISDSDNFLLALHWIGIVCAIMAFFAIIPPGICLIGCWLCYSSLVTVSTTFMGLQMHSNLLETTMLYILCSSFVAATPEVFVFTQWSLLFRIMLGGAVGKYTGGDQSWKDGTAMVWHYWTQPLPNPLSPIFYRMPTSIHKIETYFTYVSEGVGAILCYTPQIIRWISYVFFLLILLGINVTGNYAHLAPLTITEMILLLNDNVWRSLIPFEFIISFLEYTSIPSYSIAWPFKLLPWIFIGLPYFFISLVPLSATFRDENPFSWPIFINYSTLPLKFTQFIYQHTYFQRYFLIPWNHLVEWCEYG</sequence>
<keyword evidence="1" id="KW-0256">Endoplasmic reticulum</keyword>
<feature type="transmembrane region" description="Helical" evidence="1">
    <location>
        <begin position="102"/>
        <end position="121"/>
    </location>
</feature>
<organism evidence="3 5">
    <name type="scientific">Rotaria magnacalcarata</name>
    <dbReference type="NCBI Taxonomy" id="392030"/>
    <lineage>
        <taxon>Eukaryota</taxon>
        <taxon>Metazoa</taxon>
        <taxon>Spiralia</taxon>
        <taxon>Gnathifera</taxon>
        <taxon>Rotifera</taxon>
        <taxon>Eurotatoria</taxon>
        <taxon>Bdelloidea</taxon>
        <taxon>Philodinida</taxon>
        <taxon>Philodinidae</taxon>
        <taxon>Rotaria</taxon>
    </lineage>
</organism>
<feature type="transmembrane region" description="Helical" evidence="1">
    <location>
        <begin position="75"/>
        <end position="95"/>
    </location>
</feature>
<feature type="transmembrane region" description="Helical" evidence="1">
    <location>
        <begin position="232"/>
        <end position="249"/>
    </location>
</feature>
<evidence type="ECO:0000313" key="3">
    <source>
        <dbReference type="EMBL" id="CAF3788703.1"/>
    </source>
</evidence>
<keyword evidence="1" id="KW-0472">Membrane</keyword>
<dbReference type="InterPro" id="IPR009613">
    <property type="entry name" value="LMF"/>
</dbReference>
<comment type="similarity">
    <text evidence="1">Belongs to the lipase maturation factor family.</text>
</comment>
<dbReference type="EMBL" id="CAJOBJ010069840">
    <property type="protein sequence ID" value="CAF4455318.1"/>
    <property type="molecule type" value="Genomic_DNA"/>
</dbReference>
<dbReference type="GO" id="GO:0051604">
    <property type="term" value="P:protein maturation"/>
    <property type="evidence" value="ECO:0007669"/>
    <property type="project" value="InterPro"/>
</dbReference>
<dbReference type="EMBL" id="CAJOBH010000398">
    <property type="protein sequence ID" value="CAF3788703.1"/>
    <property type="molecule type" value="Genomic_DNA"/>
</dbReference>
<dbReference type="PANTHER" id="PTHR14463:SF10">
    <property type="entry name" value="LIPASE MATURATION FACTOR 1"/>
    <property type="match status" value="1"/>
</dbReference>
<keyword evidence="1" id="KW-1133">Transmembrane helix</keyword>
<comment type="subcellular location">
    <subcellularLocation>
        <location evidence="1">Endoplasmic reticulum membrane</location>
        <topology evidence="1">Multi-pass membrane protein</topology>
    </subcellularLocation>
</comment>
<evidence type="ECO:0000259" key="2">
    <source>
        <dbReference type="Pfam" id="PF06762"/>
    </source>
</evidence>
<keyword evidence="1" id="KW-0812">Transmembrane</keyword>
<dbReference type="Pfam" id="PF06762">
    <property type="entry name" value="LMF1"/>
    <property type="match status" value="1"/>
</dbReference>
<feature type="transmembrane region" description="Helical" evidence="1">
    <location>
        <begin position="133"/>
        <end position="157"/>
    </location>
</feature>
<name>A0A8S2JAB7_9BILA</name>